<gene>
    <name evidence="2" type="ORF">FOZ63_020438</name>
</gene>
<sequence length="314" mass="35112">MAIATPVVPSLLLPPPSPRKDPIVALLLTATHRPCEIIPLDEGAGRARTAALHNTATPMPLTDLSVTGGRMASPRMTSREQRTPVLVAYSKELHDKVTRRPRTRWGDGPSPTGCFKFKRTPRKVTGGVDTGFRAFYGRPDMPFKMKHDGRKTLQWKVPPDTVDYSVVLPIFIDGLREVQPLFEFVAYEGAQELIKRGGDDRLLPILSKLILPVKRALNSKDPKAMRKALHLLQVMVKSGEQIGEALVPYYRQLLPIFNIFKGQRNMGDEMDFGSKRNLGAMIEDTLTVLETHGGEDAFINIKYMIPTYESRVLN</sequence>
<dbReference type="GO" id="GO:0051879">
    <property type="term" value="F:Hsp90 protein binding"/>
    <property type="evidence" value="ECO:0007669"/>
    <property type="project" value="TreeGrafter"/>
</dbReference>
<organism evidence="2 3">
    <name type="scientific">Perkinsus olseni</name>
    <name type="common">Perkinsus atlanticus</name>
    <dbReference type="NCBI Taxonomy" id="32597"/>
    <lineage>
        <taxon>Eukaryota</taxon>
        <taxon>Sar</taxon>
        <taxon>Alveolata</taxon>
        <taxon>Perkinsozoa</taxon>
        <taxon>Perkinsea</taxon>
        <taxon>Perkinsida</taxon>
        <taxon>Perkinsidae</taxon>
        <taxon>Perkinsus</taxon>
    </lineage>
</organism>
<accession>A0A7J6RYX6</accession>
<dbReference type="Proteomes" id="UP000553632">
    <property type="component" value="Unassembled WGS sequence"/>
</dbReference>
<evidence type="ECO:0000256" key="1">
    <source>
        <dbReference type="SAM" id="MobiDB-lite"/>
    </source>
</evidence>
<dbReference type="Pfam" id="PF10274">
    <property type="entry name" value="ParcG"/>
    <property type="match status" value="1"/>
</dbReference>
<comment type="caution">
    <text evidence="2">The sequence shown here is derived from an EMBL/GenBank/DDBJ whole genome shotgun (WGS) entry which is preliminary data.</text>
</comment>
<feature type="region of interest" description="Disordered" evidence="1">
    <location>
        <begin position="58"/>
        <end position="80"/>
    </location>
</feature>
<dbReference type="GO" id="GO:0030544">
    <property type="term" value="F:Hsp70 protein binding"/>
    <property type="evidence" value="ECO:0007669"/>
    <property type="project" value="TreeGrafter"/>
</dbReference>
<dbReference type="PANTHER" id="PTHR21207:SF2">
    <property type="entry name" value="PARKIN COREGULATED GENE PROTEIN"/>
    <property type="match status" value="1"/>
</dbReference>
<evidence type="ECO:0000313" key="3">
    <source>
        <dbReference type="Proteomes" id="UP000553632"/>
    </source>
</evidence>
<dbReference type="PANTHER" id="PTHR21207">
    <property type="entry name" value="PARKIN COREGULATED GENE PROTEIN PARK2 COREGULATED"/>
    <property type="match status" value="1"/>
</dbReference>
<dbReference type="AlphaFoldDB" id="A0A7J6RYX6"/>
<dbReference type="InterPro" id="IPR019399">
    <property type="entry name" value="Parkin_co-regulated_protein"/>
</dbReference>
<dbReference type="OMA" id="HISSWGE"/>
<evidence type="ECO:0008006" key="4">
    <source>
        <dbReference type="Google" id="ProtNLM"/>
    </source>
</evidence>
<keyword evidence="3" id="KW-1185">Reference proteome</keyword>
<evidence type="ECO:0000313" key="2">
    <source>
        <dbReference type="EMBL" id="KAF4725641.1"/>
    </source>
</evidence>
<name>A0A7J6RYX6_PEROL</name>
<proteinExistence type="predicted"/>
<dbReference type="EMBL" id="JABANO010022158">
    <property type="protein sequence ID" value="KAF4725641.1"/>
    <property type="molecule type" value="Genomic_DNA"/>
</dbReference>
<protein>
    <recommendedName>
        <fullName evidence="4">Parkin coregulated protein</fullName>
    </recommendedName>
</protein>
<reference evidence="2 3" key="1">
    <citation type="submission" date="2020-04" db="EMBL/GenBank/DDBJ databases">
        <title>Perkinsus olseni comparative genomics.</title>
        <authorList>
            <person name="Bogema D.R."/>
        </authorList>
    </citation>
    <scope>NUCLEOTIDE SEQUENCE [LARGE SCALE GENOMIC DNA]</scope>
    <source>
        <strain evidence="2 3">ATCC PRA-207</strain>
    </source>
</reference>